<dbReference type="AlphaFoldDB" id="A0A1I1FMG1"/>
<sequence>MDDLLKFFVEEANELVQKAGQALLVLEKNPEDPDALTEVFRQVHTLKGSGGVLELHALVKVVHVAEELLEIAKEGETRLDAGSIDILLEAMDQISAWVDALDTQGTLPGDADQKADQLAGELSQVLAAHKGSPVEATATSQETTEATQPEEEPAAATGEGINWGVFEDPVEDRVAPQWLVNLDEAARLEAFRLAQAGETLWVLTYTPDEGCFYQGDDPLLNLRQAPGLLGLALTQWPATTEPESADVYQCELQLGALIQTSEAEVAEHFQYIPEQIDYQPLVKEELIQPQGEPLGMELDSAMLEDMRHFWENRQQDQLLERLDIQLELLNPTSREASLLRWLKEIVQLTPDDALIFETLVEALENPDDLLVDNQIDWSSRLAVFTPQPLEASTQPAFQEHSIPEQEAESESETASEVANQPPSIESAPVLQLTEGSLETQLIEEQLRLLASCQEAQLQAGALASVRHLLANLAQACQASLPPAVVEAKDTQAMQQALKAWVIQDEAPAAQPQERVTDQPKTTVPTPAKSATAPASSARDSKAAAPMIRSYKVDHEQVEQLGDLVGELVVAKNTLPFLAQRAEQIYGQRRIAREIREQFNVINRITRALQDAMMQVQMLPVSHVFQRFPRLVRDLSRKLGKPLELEVKGEDTEAEKHVIENLSDPLIHLMRNSIDHGIEMPEERAAAGKPETGKIWLSAWQENEWVVIEVADDGKGIDPEAMRLKAYEKGLVDERRIKEMTDQEAQELIFAAGFSTKDEATDLSGRGIGMDVVRTTIEKAGGRLELDSRLGEGTRTRMKLPLSMSISQVMQIWIDGQRYGVPMDQVAETVRLPKDRLHQFKDRETVMLREQVLPVCRSRQLLALEEPEDQQQVALLIVRLRGELVALMVDDFSEGVEVILKPMEGALESLGVYQGTALLGDGSVLLVLDLPNLL</sequence>
<name>A0A1I1FMG1_9GAMM</name>
<evidence type="ECO:0000313" key="15">
    <source>
        <dbReference type="Proteomes" id="UP000199058"/>
    </source>
</evidence>
<evidence type="ECO:0000256" key="4">
    <source>
        <dbReference type="ARBA" id="ARBA00022553"/>
    </source>
</evidence>
<dbReference type="SMART" id="SM01231">
    <property type="entry name" value="H-kinase_dim"/>
    <property type="match status" value="1"/>
</dbReference>
<feature type="modified residue" description="Phosphohistidine" evidence="9">
    <location>
        <position position="44"/>
    </location>
</feature>
<dbReference type="Gene3D" id="2.30.30.40">
    <property type="entry name" value="SH3 Domains"/>
    <property type="match status" value="1"/>
</dbReference>
<dbReference type="Gene3D" id="3.30.565.10">
    <property type="entry name" value="Histidine kinase-like ATPase, C-terminal domain"/>
    <property type="match status" value="1"/>
</dbReference>
<dbReference type="SMART" id="SM00073">
    <property type="entry name" value="HPT"/>
    <property type="match status" value="1"/>
</dbReference>
<dbReference type="SMART" id="SM00387">
    <property type="entry name" value="HATPase_c"/>
    <property type="match status" value="1"/>
</dbReference>
<dbReference type="GO" id="GO:0000155">
    <property type="term" value="F:phosphorelay sensor kinase activity"/>
    <property type="evidence" value="ECO:0007669"/>
    <property type="project" value="InterPro"/>
</dbReference>
<dbReference type="InterPro" id="IPR004358">
    <property type="entry name" value="Sig_transdc_His_kin-like_C"/>
</dbReference>
<feature type="region of interest" description="Disordered" evidence="10">
    <location>
        <begin position="131"/>
        <end position="160"/>
    </location>
</feature>
<evidence type="ECO:0000256" key="10">
    <source>
        <dbReference type="SAM" id="MobiDB-lite"/>
    </source>
</evidence>
<dbReference type="InterPro" id="IPR004105">
    <property type="entry name" value="CheA-like_dim"/>
</dbReference>
<protein>
    <recommendedName>
        <fullName evidence="3">Chemotaxis protein CheA</fullName>
        <ecNumber evidence="2">2.7.13.3</ecNumber>
    </recommendedName>
</protein>
<keyword evidence="5" id="KW-0808">Transferase</keyword>
<feature type="compositionally biased region" description="Low complexity" evidence="10">
    <location>
        <begin position="135"/>
        <end position="147"/>
    </location>
</feature>
<dbReference type="GO" id="GO:0005737">
    <property type="term" value="C:cytoplasm"/>
    <property type="evidence" value="ECO:0007669"/>
    <property type="project" value="InterPro"/>
</dbReference>
<dbReference type="PANTHER" id="PTHR43395:SF1">
    <property type="entry name" value="CHEMOTAXIS PROTEIN CHEA"/>
    <property type="match status" value="1"/>
</dbReference>
<dbReference type="Proteomes" id="UP000199058">
    <property type="component" value="Unassembled WGS sequence"/>
</dbReference>
<dbReference type="PROSITE" id="PS50894">
    <property type="entry name" value="HPT"/>
    <property type="match status" value="1"/>
</dbReference>
<dbReference type="InterPro" id="IPR051315">
    <property type="entry name" value="Bact_Chemotaxis_CheA"/>
</dbReference>
<keyword evidence="7" id="KW-0902">Two-component regulatory system</keyword>
<feature type="domain" description="CheW-like" evidence="12">
    <location>
        <begin position="805"/>
        <end position="933"/>
    </location>
</feature>
<comment type="function">
    <text evidence="8">Involved in the transmission of sensory signals from the chemoreceptors to the flagellar motors. CheA is autophosphorylated; it can transfer its phosphate group to either CheB or CheY.</text>
</comment>
<evidence type="ECO:0000256" key="8">
    <source>
        <dbReference type="ARBA" id="ARBA00035100"/>
    </source>
</evidence>
<dbReference type="SUPFAM" id="SSF55874">
    <property type="entry name" value="ATPase domain of HSP90 chaperone/DNA topoisomerase II/histidine kinase"/>
    <property type="match status" value="1"/>
</dbReference>
<feature type="domain" description="HPt" evidence="13">
    <location>
        <begin position="1"/>
        <end position="101"/>
    </location>
</feature>
<dbReference type="CDD" id="cd00088">
    <property type="entry name" value="HPT"/>
    <property type="match status" value="1"/>
</dbReference>
<accession>A0A1I1FMG1</accession>
<dbReference type="STRING" id="1122252.SAMN05660443_1102"/>
<dbReference type="PROSITE" id="PS50851">
    <property type="entry name" value="CHEW"/>
    <property type="match status" value="1"/>
</dbReference>
<dbReference type="SUPFAM" id="SSF50341">
    <property type="entry name" value="CheW-like"/>
    <property type="match status" value="1"/>
</dbReference>
<dbReference type="PRINTS" id="PR00344">
    <property type="entry name" value="BCTRLSENSOR"/>
</dbReference>
<evidence type="ECO:0000256" key="6">
    <source>
        <dbReference type="ARBA" id="ARBA00022777"/>
    </source>
</evidence>
<dbReference type="FunFam" id="3.30.565.10:FF:000016">
    <property type="entry name" value="Chemotaxis protein CheA, putative"/>
    <property type="match status" value="1"/>
</dbReference>
<feature type="compositionally biased region" description="Low complexity" evidence="10">
    <location>
        <begin position="519"/>
        <end position="537"/>
    </location>
</feature>
<comment type="catalytic activity">
    <reaction evidence="1">
        <text>ATP + protein L-histidine = ADP + protein N-phospho-L-histidine.</text>
        <dbReference type="EC" id="2.7.13.3"/>
    </reaction>
</comment>
<evidence type="ECO:0000256" key="9">
    <source>
        <dbReference type="PROSITE-ProRule" id="PRU00110"/>
    </source>
</evidence>
<dbReference type="InterPro" id="IPR036890">
    <property type="entry name" value="HATPase_C_sf"/>
</dbReference>
<gene>
    <name evidence="14" type="ORF">SAMN05660443_1102</name>
</gene>
<feature type="region of interest" description="Disordered" evidence="10">
    <location>
        <begin position="392"/>
        <end position="426"/>
    </location>
</feature>
<dbReference type="GO" id="GO:0006935">
    <property type="term" value="P:chemotaxis"/>
    <property type="evidence" value="ECO:0007669"/>
    <property type="project" value="InterPro"/>
</dbReference>
<dbReference type="Gene3D" id="1.10.287.560">
    <property type="entry name" value="Histidine kinase CheA-like, homodimeric domain"/>
    <property type="match status" value="1"/>
</dbReference>
<dbReference type="EC" id="2.7.13.3" evidence="2"/>
<dbReference type="SUPFAM" id="SSF47226">
    <property type="entry name" value="Histidine-containing phosphotransfer domain, HPT domain"/>
    <property type="match status" value="1"/>
</dbReference>
<dbReference type="InterPro" id="IPR036097">
    <property type="entry name" value="HisK_dim/P_sf"/>
</dbReference>
<dbReference type="InterPro" id="IPR003594">
    <property type="entry name" value="HATPase_dom"/>
</dbReference>
<evidence type="ECO:0000256" key="7">
    <source>
        <dbReference type="ARBA" id="ARBA00023012"/>
    </source>
</evidence>
<dbReference type="EMBL" id="FOLH01000002">
    <property type="protein sequence ID" value="SFC00505.1"/>
    <property type="molecule type" value="Genomic_DNA"/>
</dbReference>
<feature type="region of interest" description="Disordered" evidence="10">
    <location>
        <begin position="507"/>
        <end position="542"/>
    </location>
</feature>
<proteinExistence type="predicted"/>
<dbReference type="Pfam" id="PF01627">
    <property type="entry name" value="Hpt"/>
    <property type="match status" value="1"/>
</dbReference>
<dbReference type="SUPFAM" id="SSF47384">
    <property type="entry name" value="Homodimeric domain of signal transducing histidine kinase"/>
    <property type="match status" value="1"/>
</dbReference>
<dbReference type="Pfam" id="PF01584">
    <property type="entry name" value="CheW"/>
    <property type="match status" value="1"/>
</dbReference>
<dbReference type="Gene3D" id="1.20.120.160">
    <property type="entry name" value="HPT domain"/>
    <property type="match status" value="1"/>
</dbReference>
<evidence type="ECO:0000313" key="14">
    <source>
        <dbReference type="EMBL" id="SFC00505.1"/>
    </source>
</evidence>
<dbReference type="Pfam" id="PF02518">
    <property type="entry name" value="HATPase_c"/>
    <property type="match status" value="1"/>
</dbReference>
<dbReference type="SMART" id="SM00260">
    <property type="entry name" value="CheW"/>
    <property type="match status" value="1"/>
</dbReference>
<dbReference type="InterPro" id="IPR002545">
    <property type="entry name" value="CheW-lke_dom"/>
</dbReference>
<dbReference type="Pfam" id="PF02895">
    <property type="entry name" value="H-kinase_dim"/>
    <property type="match status" value="1"/>
</dbReference>
<dbReference type="OrthoDB" id="9803176at2"/>
<organism evidence="14 15">
    <name type="scientific">Marinospirillum celere</name>
    <dbReference type="NCBI Taxonomy" id="1122252"/>
    <lineage>
        <taxon>Bacteria</taxon>
        <taxon>Pseudomonadati</taxon>
        <taxon>Pseudomonadota</taxon>
        <taxon>Gammaproteobacteria</taxon>
        <taxon>Oceanospirillales</taxon>
        <taxon>Oceanospirillaceae</taxon>
        <taxon>Marinospirillum</taxon>
    </lineage>
</organism>
<dbReference type="RefSeq" id="WP_091960388.1">
    <property type="nucleotide sequence ID" value="NZ_FOLH01000002.1"/>
</dbReference>
<evidence type="ECO:0000259" key="13">
    <source>
        <dbReference type="PROSITE" id="PS50894"/>
    </source>
</evidence>
<reference evidence="14 15" key="1">
    <citation type="submission" date="2016-10" db="EMBL/GenBank/DDBJ databases">
        <authorList>
            <person name="de Groot N.N."/>
        </authorList>
    </citation>
    <scope>NUCLEOTIDE SEQUENCE [LARGE SCALE GENOMIC DNA]</scope>
    <source>
        <strain evidence="14 15">DSM 18438</strain>
    </source>
</reference>
<dbReference type="CDD" id="cd16916">
    <property type="entry name" value="HATPase_CheA-like"/>
    <property type="match status" value="1"/>
</dbReference>
<feature type="domain" description="Histidine kinase" evidence="11">
    <location>
        <begin position="551"/>
        <end position="803"/>
    </location>
</feature>
<evidence type="ECO:0000259" key="11">
    <source>
        <dbReference type="PROSITE" id="PS50109"/>
    </source>
</evidence>
<dbReference type="InterPro" id="IPR008207">
    <property type="entry name" value="Sig_transdc_His_kin_Hpt_dom"/>
</dbReference>
<dbReference type="InterPro" id="IPR036061">
    <property type="entry name" value="CheW-like_dom_sf"/>
</dbReference>
<dbReference type="InterPro" id="IPR036641">
    <property type="entry name" value="HPT_dom_sf"/>
</dbReference>
<evidence type="ECO:0000256" key="3">
    <source>
        <dbReference type="ARBA" id="ARBA00021495"/>
    </source>
</evidence>
<dbReference type="PROSITE" id="PS50109">
    <property type="entry name" value="HIS_KIN"/>
    <property type="match status" value="1"/>
</dbReference>
<keyword evidence="15" id="KW-1185">Reference proteome</keyword>
<dbReference type="PANTHER" id="PTHR43395">
    <property type="entry name" value="SENSOR HISTIDINE KINASE CHEA"/>
    <property type="match status" value="1"/>
</dbReference>
<dbReference type="InterPro" id="IPR037006">
    <property type="entry name" value="CheA-like_homodim_sf"/>
</dbReference>
<keyword evidence="4 9" id="KW-0597">Phosphoprotein</keyword>
<evidence type="ECO:0000256" key="1">
    <source>
        <dbReference type="ARBA" id="ARBA00000085"/>
    </source>
</evidence>
<evidence type="ECO:0000256" key="2">
    <source>
        <dbReference type="ARBA" id="ARBA00012438"/>
    </source>
</evidence>
<evidence type="ECO:0000259" key="12">
    <source>
        <dbReference type="PROSITE" id="PS50851"/>
    </source>
</evidence>
<dbReference type="InterPro" id="IPR005467">
    <property type="entry name" value="His_kinase_dom"/>
</dbReference>
<keyword evidence="6 14" id="KW-0418">Kinase</keyword>
<evidence type="ECO:0000256" key="5">
    <source>
        <dbReference type="ARBA" id="ARBA00022679"/>
    </source>
</evidence>